<keyword evidence="3" id="KW-1185">Reference proteome</keyword>
<gene>
    <name evidence="2" type="ORF">EDD33_2845</name>
</gene>
<dbReference type="Proteomes" id="UP000281738">
    <property type="component" value="Unassembled WGS sequence"/>
</dbReference>
<dbReference type="RefSeq" id="WP_123391583.1">
    <property type="nucleotide sequence ID" value="NZ_RKHO01000001.1"/>
</dbReference>
<feature type="transmembrane region" description="Helical" evidence="1">
    <location>
        <begin position="116"/>
        <end position="134"/>
    </location>
</feature>
<name>A0A3N2CXM4_9ACTN</name>
<feature type="transmembrane region" description="Helical" evidence="1">
    <location>
        <begin position="25"/>
        <end position="47"/>
    </location>
</feature>
<feature type="transmembrane region" description="Helical" evidence="1">
    <location>
        <begin position="172"/>
        <end position="189"/>
    </location>
</feature>
<evidence type="ECO:0000313" key="3">
    <source>
        <dbReference type="Proteomes" id="UP000281738"/>
    </source>
</evidence>
<protein>
    <submittedName>
        <fullName evidence="2">Uncharacterized protein</fullName>
    </submittedName>
</protein>
<sequence length="206" mass="21655">MRLSAKADRLPLETVVREYESLKGLLLLPTGLGLALGAGLASALLWSGRESGMVAPFACLVGLVIQGVGTWWVARWYDDHLGSARADRRDMVLPGVGAALCLPLILVSIGHDFFSGWPVLLAPPVLAGLILLLLRHQLRRSGLTRGHLVACGLLGLSGLLPAVVPVANGHRITSTFFATGLAVIVIGLLDHRRLLASVGGSGRQGV</sequence>
<comment type="caution">
    <text evidence="2">The sequence shown here is derived from an EMBL/GenBank/DDBJ whole genome shotgun (WGS) entry which is preliminary data.</text>
</comment>
<reference evidence="2 3" key="1">
    <citation type="submission" date="2018-11" db="EMBL/GenBank/DDBJ databases">
        <title>Sequencing the genomes of 1000 actinobacteria strains.</title>
        <authorList>
            <person name="Klenk H.-P."/>
        </authorList>
    </citation>
    <scope>NUCLEOTIDE SEQUENCE [LARGE SCALE GENOMIC DNA]</scope>
    <source>
        <strain evidence="2 3">DSM 12652</strain>
    </source>
</reference>
<feature type="transmembrane region" description="Helical" evidence="1">
    <location>
        <begin position="146"/>
        <end position="166"/>
    </location>
</feature>
<evidence type="ECO:0000256" key="1">
    <source>
        <dbReference type="SAM" id="Phobius"/>
    </source>
</evidence>
<keyword evidence="1" id="KW-1133">Transmembrane helix</keyword>
<accession>A0A3N2CXM4</accession>
<keyword evidence="1" id="KW-0812">Transmembrane</keyword>
<dbReference type="AlphaFoldDB" id="A0A3N2CXM4"/>
<evidence type="ECO:0000313" key="2">
    <source>
        <dbReference type="EMBL" id="ROR91964.1"/>
    </source>
</evidence>
<feature type="transmembrane region" description="Helical" evidence="1">
    <location>
        <begin position="92"/>
        <end position="110"/>
    </location>
</feature>
<feature type="transmembrane region" description="Helical" evidence="1">
    <location>
        <begin position="53"/>
        <end position="72"/>
    </location>
</feature>
<proteinExistence type="predicted"/>
<keyword evidence="1" id="KW-0472">Membrane</keyword>
<organism evidence="2 3">
    <name type="scientific">Nocardioides aurantiacus</name>
    <dbReference type="NCBI Taxonomy" id="86796"/>
    <lineage>
        <taxon>Bacteria</taxon>
        <taxon>Bacillati</taxon>
        <taxon>Actinomycetota</taxon>
        <taxon>Actinomycetes</taxon>
        <taxon>Propionibacteriales</taxon>
        <taxon>Nocardioidaceae</taxon>
        <taxon>Nocardioides</taxon>
    </lineage>
</organism>
<dbReference type="EMBL" id="RKHO01000001">
    <property type="protein sequence ID" value="ROR91964.1"/>
    <property type="molecule type" value="Genomic_DNA"/>
</dbReference>